<gene>
    <name evidence="4" type="ORF">QWI33_15885</name>
    <name evidence="5" type="ORF">QWI33_26175</name>
</gene>
<feature type="transmembrane region" description="Helical" evidence="2">
    <location>
        <begin position="530"/>
        <end position="546"/>
    </location>
</feature>
<evidence type="ECO:0000256" key="1">
    <source>
        <dbReference type="SAM" id="MobiDB-lite"/>
    </source>
</evidence>
<dbReference type="Gene3D" id="2.160.20.10">
    <property type="entry name" value="Single-stranded right-handed beta-helix, Pectin lyase-like"/>
    <property type="match status" value="1"/>
</dbReference>
<protein>
    <submittedName>
        <fullName evidence="5">Right-handed parallel beta-helix repeat-containing protein</fullName>
    </submittedName>
</protein>
<feature type="transmembrane region" description="Helical" evidence="2">
    <location>
        <begin position="588"/>
        <end position="607"/>
    </location>
</feature>
<feature type="transmembrane region" description="Helical" evidence="2">
    <location>
        <begin position="472"/>
        <end position="493"/>
    </location>
</feature>
<dbReference type="SUPFAM" id="SSF51126">
    <property type="entry name" value="Pectin lyase-like"/>
    <property type="match status" value="1"/>
</dbReference>
<dbReference type="InterPro" id="IPR039448">
    <property type="entry name" value="Beta_helix"/>
</dbReference>
<name>A0ABT7YXA1_9ACTN</name>
<evidence type="ECO:0000313" key="4">
    <source>
        <dbReference type="EMBL" id="MDN3241210.1"/>
    </source>
</evidence>
<organism evidence="5 6">
    <name type="scientific">Glycomyces tritici</name>
    <dbReference type="NCBI Taxonomy" id="2665176"/>
    <lineage>
        <taxon>Bacteria</taxon>
        <taxon>Bacillati</taxon>
        <taxon>Actinomycetota</taxon>
        <taxon>Actinomycetes</taxon>
        <taxon>Glycomycetales</taxon>
        <taxon>Glycomycetaceae</taxon>
        <taxon>Glycomyces</taxon>
    </lineage>
</organism>
<accession>A0ABT7YXA1</accession>
<feature type="region of interest" description="Disordered" evidence="1">
    <location>
        <begin position="616"/>
        <end position="635"/>
    </location>
</feature>
<dbReference type="Pfam" id="PF13229">
    <property type="entry name" value="Beta_helix"/>
    <property type="match status" value="1"/>
</dbReference>
<dbReference type="InterPro" id="IPR006626">
    <property type="entry name" value="PbH1"/>
</dbReference>
<dbReference type="EMBL" id="JAUEMJ010000004">
    <property type="protein sequence ID" value="MDN3241210.1"/>
    <property type="molecule type" value="Genomic_DNA"/>
</dbReference>
<keyword evidence="2" id="KW-1133">Transmembrane helix</keyword>
<comment type="caution">
    <text evidence="5">The sequence shown here is derived from an EMBL/GenBank/DDBJ whole genome shotgun (WGS) entry which is preliminary data.</text>
</comment>
<keyword evidence="6" id="KW-1185">Reference proteome</keyword>
<feature type="transmembrane region" description="Helical" evidence="2">
    <location>
        <begin position="553"/>
        <end position="573"/>
    </location>
</feature>
<reference evidence="5" key="1">
    <citation type="submission" date="2023-06" db="EMBL/GenBank/DDBJ databases">
        <title>Gycomyces niveus sp.nov., a novel actinomycete isolated from soil in Shouguang.</title>
        <authorList>
            <person name="Yang X."/>
            <person name="Zhao J."/>
        </authorList>
    </citation>
    <scope>NUCLEOTIDE SEQUENCE</scope>
    <source>
        <strain evidence="5">NEAU C2</strain>
    </source>
</reference>
<feature type="domain" description="Right handed beta helix" evidence="3">
    <location>
        <begin position="193"/>
        <end position="383"/>
    </location>
</feature>
<evidence type="ECO:0000313" key="6">
    <source>
        <dbReference type="Proteomes" id="UP001171902"/>
    </source>
</evidence>
<keyword evidence="2" id="KW-0472">Membrane</keyword>
<dbReference type="InterPro" id="IPR011050">
    <property type="entry name" value="Pectin_lyase_fold/virulence"/>
</dbReference>
<evidence type="ECO:0000313" key="5">
    <source>
        <dbReference type="EMBL" id="MDN3243233.1"/>
    </source>
</evidence>
<keyword evidence="2" id="KW-0812">Transmembrane</keyword>
<dbReference type="SMART" id="SM00710">
    <property type="entry name" value="PbH1"/>
    <property type="match status" value="5"/>
</dbReference>
<sequence length="635" mass="67900">MPPAPRPQHRLAMAVFILIAFAAIGLSGLLAAQDRPDEPPYPDIPVYERTIEPPAYREDGSYLLVCPADPETFAARNEGVEYLRRLENERLYEDCQDTGFASLPAALAQSEPGMRVLILPGDYTLDEPARIPEDLQNLQIEGRGDSPEDVLLSGRFALDTVMEVDGAPGLYLKGFTLAQAREQALDLRSQGATVEAVAAVQSGGAGIHVTGSRAVALTDCRAESNDTAGILIEQSDADVNGCEATGNTVGVWYRGMDATGSIAGNRLHGNTTGIAVDHTGARPDIPGVDVTDNLLYGNNTGHYDQLGTAACRAPLGERAWDDVRCPDFALPAGVGLLVAESDKLTATGNRIWDQQTAAIAAWGETGTDYQAAGDQNTFSGNTFGIREDGQRQRNQVDLWWDGTGTGLCFDEPGVFRSSPAVLPDCDASLQPSRIAGDPLKALKTAVCGVAGTEDLPDGCDWFGARFTDRLEFQAAVVFAASLLFLTGAGWLAAARTDEPPRAGRMTFSAMATGAGGLLLVLAIWSGRADYEALAIGLWGVGWLLAGRSWRQCGMTFFGLFTGLIGAIAVLDAVDRAVMTLPYVPVAPAWLWVALLPLWTLVALGLAFGPRRRREEEPEPVERTPVTAPAHDRFDW</sequence>
<evidence type="ECO:0000259" key="3">
    <source>
        <dbReference type="Pfam" id="PF13229"/>
    </source>
</evidence>
<evidence type="ECO:0000256" key="2">
    <source>
        <dbReference type="SAM" id="Phobius"/>
    </source>
</evidence>
<dbReference type="Proteomes" id="UP001171902">
    <property type="component" value="Unassembled WGS sequence"/>
</dbReference>
<proteinExistence type="predicted"/>
<dbReference type="InterPro" id="IPR012334">
    <property type="entry name" value="Pectin_lyas_fold"/>
</dbReference>
<dbReference type="EMBL" id="JAUEMJ010000012">
    <property type="protein sequence ID" value="MDN3243233.1"/>
    <property type="molecule type" value="Genomic_DNA"/>
</dbReference>
<dbReference type="RefSeq" id="WP_289958121.1">
    <property type="nucleotide sequence ID" value="NZ_JAUEMJ010000004.1"/>
</dbReference>
<feature type="transmembrane region" description="Helical" evidence="2">
    <location>
        <begin position="505"/>
        <end position="524"/>
    </location>
</feature>